<evidence type="ECO:0000313" key="1">
    <source>
        <dbReference type="EMBL" id="KMW66854.1"/>
    </source>
</evidence>
<dbReference type="AlphaFoldDB" id="A0A0J9HCS2"/>
<dbReference type="Proteomes" id="UP000007802">
    <property type="component" value="Unassembled WGS sequence"/>
</dbReference>
<sequence>MGGTPFSWSHMDESLFSKSNNGPTLSSLGISQNICFSDMMVRLNISGGSGNIVRDLSQDFLHIFGRKGRESCHNQAPIPRLLPRWQLMGTSMDNLICHRLRNIQS</sequence>
<gene>
    <name evidence="1" type="ORF">BDDG_11752</name>
</gene>
<protein>
    <submittedName>
        <fullName evidence="1">Uncharacterized protein</fullName>
    </submittedName>
</protein>
<proteinExistence type="predicted"/>
<dbReference type="EMBL" id="GG749411">
    <property type="protein sequence ID" value="KMW66854.1"/>
    <property type="molecule type" value="Genomic_DNA"/>
</dbReference>
<accession>A0A0J9HCS2</accession>
<organism evidence="1">
    <name type="scientific">Ajellomyces dermatitidis (strain ATCC 18188 / CBS 674.68)</name>
    <name type="common">Blastomyces dermatitidis</name>
    <dbReference type="NCBI Taxonomy" id="653446"/>
    <lineage>
        <taxon>Eukaryota</taxon>
        <taxon>Fungi</taxon>
        <taxon>Dikarya</taxon>
        <taxon>Ascomycota</taxon>
        <taxon>Pezizomycotina</taxon>
        <taxon>Eurotiomycetes</taxon>
        <taxon>Eurotiomycetidae</taxon>
        <taxon>Onygenales</taxon>
        <taxon>Ajellomycetaceae</taxon>
        <taxon>Blastomyces</taxon>
    </lineage>
</organism>
<reference evidence="1" key="1">
    <citation type="submission" date="2010-03" db="EMBL/GenBank/DDBJ databases">
        <title>Annotation of Blastomyces dermatitidis strain ATCC 18188.</title>
        <authorList>
            <consortium name="The Broad Institute Genome Sequencing Platform"/>
            <consortium name="Broad Institute Genome Sequencing Center for Infectious Disease."/>
            <person name="Cuomo C."/>
            <person name="Klein B."/>
            <person name="Sullivan T."/>
            <person name="Heitman J."/>
            <person name="Young S."/>
            <person name="Zeng Q."/>
            <person name="Gargeya S."/>
            <person name="Alvarado L."/>
            <person name="Berlin A.M."/>
            <person name="Chapman S.B."/>
            <person name="Chen Z."/>
            <person name="Freedman E."/>
            <person name="Gellesch M."/>
            <person name="Goldberg J."/>
            <person name="Griggs A."/>
            <person name="Gujja S."/>
            <person name="Heilman E."/>
            <person name="Heiman D."/>
            <person name="Howarth C."/>
            <person name="Mehta T."/>
            <person name="Neiman D."/>
            <person name="Pearson M."/>
            <person name="Roberts A."/>
            <person name="Saif S."/>
            <person name="Shea T."/>
            <person name="Shenoy N."/>
            <person name="Sisk P."/>
            <person name="Stolte C."/>
            <person name="Sykes S."/>
            <person name="White J."/>
            <person name="Yandava C."/>
            <person name="Haas B."/>
            <person name="Nusbaum C."/>
            <person name="Birren B."/>
        </authorList>
    </citation>
    <scope>NUCLEOTIDE SEQUENCE</scope>
    <source>
        <strain evidence="1">ATCC 18188</strain>
    </source>
</reference>
<name>A0A0J9HCS2_AJEDA</name>